<evidence type="ECO:0000313" key="2">
    <source>
        <dbReference type="Proteomes" id="UP000485058"/>
    </source>
</evidence>
<protein>
    <submittedName>
        <fullName evidence="1">Tetratricopeptide repeat-containing domain</fullName>
    </submittedName>
</protein>
<organism evidence="1 2">
    <name type="scientific">Haematococcus lacustris</name>
    <name type="common">Green alga</name>
    <name type="synonym">Haematococcus pluvialis</name>
    <dbReference type="NCBI Taxonomy" id="44745"/>
    <lineage>
        <taxon>Eukaryota</taxon>
        <taxon>Viridiplantae</taxon>
        <taxon>Chlorophyta</taxon>
        <taxon>core chlorophytes</taxon>
        <taxon>Chlorophyceae</taxon>
        <taxon>CS clade</taxon>
        <taxon>Chlamydomonadales</taxon>
        <taxon>Haematococcaceae</taxon>
        <taxon>Haematococcus</taxon>
    </lineage>
</organism>
<dbReference type="AlphaFoldDB" id="A0A699ZXS5"/>
<proteinExistence type="predicted"/>
<dbReference type="SUPFAM" id="SSF53335">
    <property type="entry name" value="S-adenosyl-L-methionine-dependent methyltransferases"/>
    <property type="match status" value="1"/>
</dbReference>
<dbReference type="Proteomes" id="UP000485058">
    <property type="component" value="Unassembled WGS sequence"/>
</dbReference>
<feature type="non-terminal residue" evidence="1">
    <location>
        <position position="157"/>
    </location>
</feature>
<gene>
    <name evidence="1" type="ORF">HaLaN_25557</name>
</gene>
<dbReference type="EMBL" id="BLLF01003411">
    <property type="protein sequence ID" value="GFH27261.1"/>
    <property type="molecule type" value="Genomic_DNA"/>
</dbReference>
<sequence length="157" mass="16427">RKSGSNLPPDMDRPADVLVFEVFDSGLIGEGALHILAAAQLCGLLAQGASIVPAGAQVFCQPIELNPLPCPHCSLPGAASGGLAAGCLAGFQWQPDPGGQWRPLADALPVMDFDFYNVLDHLQPQQRALTFTASTAGCLNAIAFWFDLHLLPPGPGK</sequence>
<feature type="non-terminal residue" evidence="1">
    <location>
        <position position="1"/>
    </location>
</feature>
<comment type="caution">
    <text evidence="1">The sequence shown here is derived from an EMBL/GenBank/DDBJ whole genome shotgun (WGS) entry which is preliminary data.</text>
</comment>
<reference evidence="1 2" key="1">
    <citation type="submission" date="2020-02" db="EMBL/GenBank/DDBJ databases">
        <title>Draft genome sequence of Haematococcus lacustris strain NIES-144.</title>
        <authorList>
            <person name="Morimoto D."/>
            <person name="Nakagawa S."/>
            <person name="Yoshida T."/>
            <person name="Sawayama S."/>
        </authorList>
    </citation>
    <scope>NUCLEOTIDE SEQUENCE [LARGE SCALE GENOMIC DNA]</scope>
    <source>
        <strain evidence="1 2">NIES-144</strain>
    </source>
</reference>
<evidence type="ECO:0000313" key="1">
    <source>
        <dbReference type="EMBL" id="GFH27261.1"/>
    </source>
</evidence>
<keyword evidence="2" id="KW-1185">Reference proteome</keyword>
<dbReference type="InterPro" id="IPR029063">
    <property type="entry name" value="SAM-dependent_MTases_sf"/>
</dbReference>
<accession>A0A699ZXS5</accession>
<name>A0A699ZXS5_HAELA</name>
<dbReference type="Gene3D" id="2.70.160.11">
    <property type="entry name" value="Hnrnp arginine n-methyltransferase1"/>
    <property type="match status" value="1"/>
</dbReference>